<dbReference type="Proteomes" id="UP000229366">
    <property type="component" value="Unassembled WGS sequence"/>
</dbReference>
<dbReference type="OrthoDB" id="5741001at2"/>
<feature type="transmembrane region" description="Helical" evidence="5">
    <location>
        <begin position="6"/>
        <end position="33"/>
    </location>
</feature>
<feature type="domain" description="TMEM205-like" evidence="6">
    <location>
        <begin position="12"/>
        <end position="99"/>
    </location>
</feature>
<dbReference type="RefSeq" id="WP_100379048.1">
    <property type="nucleotide sequence ID" value="NZ_CBCSBW010000001.1"/>
</dbReference>
<name>A0A2M8VZP6_9BURK</name>
<keyword evidence="3 5" id="KW-1133">Transmembrane helix</keyword>
<feature type="transmembrane region" description="Helical" evidence="5">
    <location>
        <begin position="103"/>
        <end position="126"/>
    </location>
</feature>
<keyword evidence="4 5" id="KW-0472">Membrane</keyword>
<dbReference type="InterPro" id="IPR025423">
    <property type="entry name" value="TMEM205-like"/>
</dbReference>
<dbReference type="EMBL" id="PGTX01000001">
    <property type="protein sequence ID" value="PJI83337.1"/>
    <property type="molecule type" value="Genomic_DNA"/>
</dbReference>
<comment type="caution">
    <text evidence="7">The sequence shown here is derived from an EMBL/GenBank/DDBJ whole genome shotgun (WGS) entry which is preliminary data.</text>
</comment>
<keyword evidence="2 5" id="KW-0812">Transmembrane</keyword>
<organism evidence="7 8">
    <name type="scientific">Polynucleobacter brandtiae</name>
    <dbReference type="NCBI Taxonomy" id="1938816"/>
    <lineage>
        <taxon>Bacteria</taxon>
        <taxon>Pseudomonadati</taxon>
        <taxon>Pseudomonadota</taxon>
        <taxon>Betaproteobacteria</taxon>
        <taxon>Burkholderiales</taxon>
        <taxon>Burkholderiaceae</taxon>
        <taxon>Polynucleobacter</taxon>
    </lineage>
</organism>
<comment type="subcellular location">
    <subcellularLocation>
        <location evidence="1">Membrane</location>
    </subcellularLocation>
</comment>
<evidence type="ECO:0000256" key="5">
    <source>
        <dbReference type="SAM" id="Phobius"/>
    </source>
</evidence>
<evidence type="ECO:0000313" key="7">
    <source>
        <dbReference type="EMBL" id="PJI83337.1"/>
    </source>
</evidence>
<evidence type="ECO:0000259" key="6">
    <source>
        <dbReference type="Pfam" id="PF13664"/>
    </source>
</evidence>
<evidence type="ECO:0000256" key="4">
    <source>
        <dbReference type="ARBA" id="ARBA00023136"/>
    </source>
</evidence>
<evidence type="ECO:0000256" key="2">
    <source>
        <dbReference type="ARBA" id="ARBA00022692"/>
    </source>
</evidence>
<dbReference type="AlphaFoldDB" id="A0A2M8VZP6"/>
<reference evidence="7 8" key="1">
    <citation type="submission" date="2017-11" db="EMBL/GenBank/DDBJ databases">
        <title>Genomic Encyclopedia of Type Strains, Phase III (KMG-III): the genomes of soil and plant-associated and newly described type strains.</title>
        <authorList>
            <person name="Whitman W."/>
        </authorList>
    </citation>
    <scope>NUCLEOTIDE SEQUENCE [LARGE SCALE GENOMIC DNA]</scope>
    <source>
        <strain evidence="7 8">UB-Domo-W1</strain>
    </source>
</reference>
<dbReference type="Pfam" id="PF13664">
    <property type="entry name" value="DUF4149"/>
    <property type="match status" value="1"/>
</dbReference>
<feature type="transmembrane region" description="Helical" evidence="5">
    <location>
        <begin position="70"/>
        <end position="91"/>
    </location>
</feature>
<evidence type="ECO:0000256" key="1">
    <source>
        <dbReference type="ARBA" id="ARBA00004370"/>
    </source>
</evidence>
<gene>
    <name evidence="7" type="ORF">B0G85_0734</name>
</gene>
<dbReference type="GO" id="GO:0016020">
    <property type="term" value="C:membrane"/>
    <property type="evidence" value="ECO:0007669"/>
    <property type="project" value="UniProtKB-SubCell"/>
</dbReference>
<proteinExistence type="predicted"/>
<accession>A0A2M8VZP6</accession>
<keyword evidence="8" id="KW-1185">Reference proteome</keyword>
<evidence type="ECO:0000313" key="8">
    <source>
        <dbReference type="Proteomes" id="UP000229366"/>
    </source>
</evidence>
<feature type="transmembrane region" description="Helical" evidence="5">
    <location>
        <begin position="45"/>
        <end position="64"/>
    </location>
</feature>
<evidence type="ECO:0000256" key="3">
    <source>
        <dbReference type="ARBA" id="ARBA00022989"/>
    </source>
</evidence>
<sequence length="128" mass="14387">MSSNLLSLYIVAGMLGIMLFFTVAVAPTVFKVLPQEWSSKYVRAFFPKYYIFLGLFSLLSAYLIEGNVNTLLLILCTVLFLFALLILMPAINRAADSGNKKYFGLLHGLSVLVNLIQFGIFIYVLLYE</sequence>
<protein>
    <submittedName>
        <fullName evidence="7">Uncharacterized protein DUF4149</fullName>
    </submittedName>
</protein>